<evidence type="ECO:0008006" key="3">
    <source>
        <dbReference type="Google" id="ProtNLM"/>
    </source>
</evidence>
<sequence>MNTITVSATKFRNELFSILDQVALGMFYKIKKDGVVVAEVKPISDKLSWEERKKELLRVSKETKGAWKNVKWESPLRTKWAMSRFGNWDKK</sequence>
<proteinExistence type="predicted"/>
<evidence type="ECO:0000313" key="1">
    <source>
        <dbReference type="EMBL" id="OGM77978.1"/>
    </source>
</evidence>
<gene>
    <name evidence="1" type="ORF">A2188_02555</name>
</gene>
<accession>A0A1F8CQB8</accession>
<comment type="caution">
    <text evidence="1">The sequence shown here is derived from an EMBL/GenBank/DDBJ whole genome shotgun (WGS) entry which is preliminary data.</text>
</comment>
<dbReference type="AlphaFoldDB" id="A0A1F8CQB8"/>
<dbReference type="Proteomes" id="UP000179241">
    <property type="component" value="Unassembled WGS sequence"/>
</dbReference>
<dbReference type="EMBL" id="MGHU01000008">
    <property type="protein sequence ID" value="OGM77978.1"/>
    <property type="molecule type" value="Genomic_DNA"/>
</dbReference>
<organism evidence="1 2">
    <name type="scientific">Candidatus Woesebacteria bacterium RIFOXYA1_FULL_43_9</name>
    <dbReference type="NCBI Taxonomy" id="1802534"/>
    <lineage>
        <taxon>Bacteria</taxon>
        <taxon>Candidatus Woeseibacteriota</taxon>
    </lineage>
</organism>
<evidence type="ECO:0000313" key="2">
    <source>
        <dbReference type="Proteomes" id="UP000179241"/>
    </source>
</evidence>
<reference evidence="1 2" key="1">
    <citation type="journal article" date="2016" name="Nat. Commun.">
        <title>Thousands of microbial genomes shed light on interconnected biogeochemical processes in an aquifer system.</title>
        <authorList>
            <person name="Anantharaman K."/>
            <person name="Brown C.T."/>
            <person name="Hug L.A."/>
            <person name="Sharon I."/>
            <person name="Castelle C.J."/>
            <person name="Probst A.J."/>
            <person name="Thomas B.C."/>
            <person name="Singh A."/>
            <person name="Wilkins M.J."/>
            <person name="Karaoz U."/>
            <person name="Brodie E.L."/>
            <person name="Williams K.H."/>
            <person name="Hubbard S.S."/>
            <person name="Banfield J.F."/>
        </authorList>
    </citation>
    <scope>NUCLEOTIDE SEQUENCE [LARGE SCALE GENOMIC DNA]</scope>
</reference>
<name>A0A1F8CQB8_9BACT</name>
<protein>
    <recommendedName>
        <fullName evidence="3">Antitoxin</fullName>
    </recommendedName>
</protein>